<feature type="transmembrane region" description="Helical" evidence="1">
    <location>
        <begin position="54"/>
        <end position="75"/>
    </location>
</feature>
<organism evidence="2 3">
    <name type="scientific">Giesbergeria sinuosa</name>
    <dbReference type="NCBI Taxonomy" id="80883"/>
    <lineage>
        <taxon>Bacteria</taxon>
        <taxon>Pseudomonadati</taxon>
        <taxon>Pseudomonadota</taxon>
        <taxon>Betaproteobacteria</taxon>
        <taxon>Burkholderiales</taxon>
        <taxon>Comamonadaceae</taxon>
        <taxon>Giesbergeria</taxon>
    </lineage>
</organism>
<dbReference type="RefSeq" id="WP_382433833.1">
    <property type="nucleotide sequence ID" value="NZ_JBHSHJ010000012.1"/>
</dbReference>
<comment type="caution">
    <text evidence="2">The sequence shown here is derived from an EMBL/GenBank/DDBJ whole genome shotgun (WGS) entry which is preliminary data.</text>
</comment>
<feature type="transmembrane region" description="Helical" evidence="1">
    <location>
        <begin position="87"/>
        <end position="105"/>
    </location>
</feature>
<accession>A0ABV9QGR4</accession>
<dbReference type="Proteomes" id="UP001596001">
    <property type="component" value="Unassembled WGS sequence"/>
</dbReference>
<keyword evidence="1" id="KW-0812">Transmembrane</keyword>
<gene>
    <name evidence="2" type="ORF">ACFO6X_13270</name>
</gene>
<protein>
    <submittedName>
        <fullName evidence="2">Uncharacterized protein</fullName>
    </submittedName>
</protein>
<evidence type="ECO:0000313" key="3">
    <source>
        <dbReference type="Proteomes" id="UP001596001"/>
    </source>
</evidence>
<sequence>MALTAQQRIAWWLFAPPALLAGLRWLLQWQEGRGPTITALPLSPFAGAQPLSAMLWQLAGPLLALLVLTLGLWLVRRRWGWHTVQRMLLGLWVAVCLVGCAALLWRPYNLQGLQPLAPVQAQVLGSHAKLPNLRSTGGTELVLRIANLEPLQQVLIDDPQAAQWQPGQTTLLLQWAQGRHRGLFITGWQVLAPTAPAATTPAALLP</sequence>
<proteinExistence type="predicted"/>
<keyword evidence="1" id="KW-1133">Transmembrane helix</keyword>
<name>A0ABV9QGR4_9BURK</name>
<evidence type="ECO:0000256" key="1">
    <source>
        <dbReference type="SAM" id="Phobius"/>
    </source>
</evidence>
<keyword evidence="3" id="KW-1185">Reference proteome</keyword>
<reference evidence="3" key="1">
    <citation type="journal article" date="2019" name="Int. J. Syst. Evol. Microbiol.">
        <title>The Global Catalogue of Microorganisms (GCM) 10K type strain sequencing project: providing services to taxonomists for standard genome sequencing and annotation.</title>
        <authorList>
            <consortium name="The Broad Institute Genomics Platform"/>
            <consortium name="The Broad Institute Genome Sequencing Center for Infectious Disease"/>
            <person name="Wu L."/>
            <person name="Ma J."/>
        </authorList>
    </citation>
    <scope>NUCLEOTIDE SEQUENCE [LARGE SCALE GENOMIC DNA]</scope>
    <source>
        <strain evidence="3">CCUG 49452</strain>
    </source>
</reference>
<keyword evidence="1" id="KW-0472">Membrane</keyword>
<feature type="transmembrane region" description="Helical" evidence="1">
    <location>
        <begin position="9"/>
        <end position="27"/>
    </location>
</feature>
<dbReference type="EMBL" id="JBHSHJ010000012">
    <property type="protein sequence ID" value="MFC4789951.1"/>
    <property type="molecule type" value="Genomic_DNA"/>
</dbReference>
<evidence type="ECO:0000313" key="2">
    <source>
        <dbReference type="EMBL" id="MFC4789951.1"/>
    </source>
</evidence>